<evidence type="ECO:0000256" key="1">
    <source>
        <dbReference type="ARBA" id="ARBA00023015"/>
    </source>
</evidence>
<name>A0A542YUN4_9MICO</name>
<evidence type="ECO:0000259" key="3">
    <source>
        <dbReference type="PROSITE" id="PS51000"/>
    </source>
</evidence>
<dbReference type="InterPro" id="IPR050313">
    <property type="entry name" value="Carb_Metab_HTH_regulators"/>
</dbReference>
<dbReference type="SMART" id="SM01134">
    <property type="entry name" value="DeoRC"/>
    <property type="match status" value="1"/>
</dbReference>
<dbReference type="Pfam" id="PF00455">
    <property type="entry name" value="DeoRC"/>
    <property type="match status" value="1"/>
</dbReference>
<evidence type="ECO:0000256" key="2">
    <source>
        <dbReference type="ARBA" id="ARBA00023163"/>
    </source>
</evidence>
<dbReference type="SUPFAM" id="SSF46785">
    <property type="entry name" value="Winged helix' DNA-binding domain"/>
    <property type="match status" value="1"/>
</dbReference>
<protein>
    <submittedName>
        <fullName evidence="4">DeoR family transcriptional regulator</fullName>
    </submittedName>
</protein>
<dbReference type="AlphaFoldDB" id="A0A542YUN4"/>
<gene>
    <name evidence="4" type="ORF">FB467_2960</name>
</gene>
<accession>A0A542YUN4</accession>
<dbReference type="SMART" id="SM00420">
    <property type="entry name" value="HTH_DEOR"/>
    <property type="match status" value="1"/>
</dbReference>
<dbReference type="SUPFAM" id="SSF100950">
    <property type="entry name" value="NagB/RpiA/CoA transferase-like"/>
    <property type="match status" value="1"/>
</dbReference>
<dbReference type="RefSeq" id="WP_141785750.1">
    <property type="nucleotide sequence ID" value="NZ_BAAAIK010000001.1"/>
</dbReference>
<sequence>MGSAHVIPEQRQHQILELLHHEPVLSYHQLAETLGVSHMTVRRDAAALAELGRVRLTQGGVAAAHSMGAEPPRRDKATVNTDAKEAISRAAAELVEDSMAIYLDAGTTISAMVPLLGSRRDLTVVTNDLSTATALLGHPGMDLIMVGGRVDQPNHSTVGRLAAQTLAELSLDVAFLSCSSWDAGHGVTTPVEAKIDPKRTAIASASRSVLMADSAKFGSFARHRVLRLTDVDRIITDDGLDPSDAERVAALGVDLVRATVPRPRPSRPRLSRP</sequence>
<dbReference type="Proteomes" id="UP000319516">
    <property type="component" value="Unassembled WGS sequence"/>
</dbReference>
<evidence type="ECO:0000313" key="5">
    <source>
        <dbReference type="Proteomes" id="UP000319516"/>
    </source>
</evidence>
<dbReference type="Pfam" id="PF08220">
    <property type="entry name" value="HTH_DeoR"/>
    <property type="match status" value="1"/>
</dbReference>
<dbReference type="InterPro" id="IPR036388">
    <property type="entry name" value="WH-like_DNA-bd_sf"/>
</dbReference>
<dbReference type="InterPro" id="IPR037171">
    <property type="entry name" value="NagB/RpiA_transferase-like"/>
</dbReference>
<dbReference type="PROSITE" id="PS51000">
    <property type="entry name" value="HTH_DEOR_2"/>
    <property type="match status" value="1"/>
</dbReference>
<dbReference type="Gene3D" id="1.10.10.10">
    <property type="entry name" value="Winged helix-like DNA-binding domain superfamily/Winged helix DNA-binding domain"/>
    <property type="match status" value="1"/>
</dbReference>
<dbReference type="InterPro" id="IPR001034">
    <property type="entry name" value="DeoR_HTH"/>
</dbReference>
<dbReference type="PANTHER" id="PTHR30363">
    <property type="entry name" value="HTH-TYPE TRANSCRIPTIONAL REGULATOR SRLR-RELATED"/>
    <property type="match status" value="1"/>
</dbReference>
<dbReference type="GO" id="GO:0003700">
    <property type="term" value="F:DNA-binding transcription factor activity"/>
    <property type="evidence" value="ECO:0007669"/>
    <property type="project" value="InterPro"/>
</dbReference>
<keyword evidence="5" id="KW-1185">Reference proteome</keyword>
<dbReference type="InterPro" id="IPR014036">
    <property type="entry name" value="DeoR-like_C"/>
</dbReference>
<reference evidence="4 5" key="1">
    <citation type="submission" date="2019-06" db="EMBL/GenBank/DDBJ databases">
        <title>Sequencing the genomes of 1000 actinobacteria strains.</title>
        <authorList>
            <person name="Klenk H.-P."/>
        </authorList>
    </citation>
    <scope>NUCLEOTIDE SEQUENCE [LARGE SCALE GENOMIC DNA]</scope>
    <source>
        <strain evidence="4 5">DSM 12335</strain>
    </source>
</reference>
<keyword evidence="1" id="KW-0805">Transcription regulation</keyword>
<organism evidence="4 5">
    <name type="scientific">Ornithinicoccus hortensis</name>
    <dbReference type="NCBI Taxonomy" id="82346"/>
    <lineage>
        <taxon>Bacteria</taxon>
        <taxon>Bacillati</taxon>
        <taxon>Actinomycetota</taxon>
        <taxon>Actinomycetes</taxon>
        <taxon>Micrococcales</taxon>
        <taxon>Intrasporangiaceae</taxon>
        <taxon>Ornithinicoccus</taxon>
    </lineage>
</organism>
<keyword evidence="2" id="KW-0804">Transcription</keyword>
<dbReference type="InterPro" id="IPR036390">
    <property type="entry name" value="WH_DNA-bd_sf"/>
</dbReference>
<proteinExistence type="predicted"/>
<evidence type="ECO:0000313" key="4">
    <source>
        <dbReference type="EMBL" id="TQL51797.1"/>
    </source>
</evidence>
<feature type="domain" description="HTH deoR-type" evidence="3">
    <location>
        <begin position="8"/>
        <end position="63"/>
    </location>
</feature>
<dbReference type="EMBL" id="VFOP01000001">
    <property type="protein sequence ID" value="TQL51797.1"/>
    <property type="molecule type" value="Genomic_DNA"/>
</dbReference>
<dbReference type="OrthoDB" id="7688673at2"/>
<dbReference type="Gene3D" id="3.40.50.1360">
    <property type="match status" value="1"/>
</dbReference>
<dbReference type="PANTHER" id="PTHR30363:SF58">
    <property type="entry name" value="REGULATORY PROTEIN, DEOR FAMILY"/>
    <property type="match status" value="1"/>
</dbReference>
<comment type="caution">
    <text evidence="4">The sequence shown here is derived from an EMBL/GenBank/DDBJ whole genome shotgun (WGS) entry which is preliminary data.</text>
</comment>